<dbReference type="SUPFAM" id="SSF56672">
    <property type="entry name" value="DNA/RNA polymerases"/>
    <property type="match status" value="1"/>
</dbReference>
<proteinExistence type="predicted"/>
<dbReference type="PANTHER" id="PTHR33116:SF87">
    <property type="entry name" value="OS01G0158850 PROTEIN"/>
    <property type="match status" value="1"/>
</dbReference>
<reference evidence="2" key="3">
    <citation type="submission" date="2022-01" db="UniProtKB">
        <authorList>
            <consortium name="EnsemblPlants"/>
        </authorList>
    </citation>
    <scope>IDENTIFICATION</scope>
    <source>
        <strain evidence="2">subsp. vulgare</strain>
    </source>
</reference>
<protein>
    <recommendedName>
        <fullName evidence="1">Reverse transcriptase domain-containing protein</fullName>
    </recommendedName>
</protein>
<dbReference type="Pfam" id="PF13966">
    <property type="entry name" value="zf-RVT"/>
    <property type="match status" value="1"/>
</dbReference>
<dbReference type="PANTHER" id="PTHR33116">
    <property type="entry name" value="REVERSE TRANSCRIPTASE ZINC-BINDING DOMAIN-CONTAINING PROTEIN-RELATED-RELATED"/>
    <property type="match status" value="1"/>
</dbReference>
<evidence type="ECO:0000259" key="1">
    <source>
        <dbReference type="PROSITE" id="PS50878"/>
    </source>
</evidence>
<reference evidence="3" key="1">
    <citation type="journal article" date="2012" name="Nature">
        <title>A physical, genetic and functional sequence assembly of the barley genome.</title>
        <authorList>
            <consortium name="The International Barley Genome Sequencing Consortium"/>
            <person name="Mayer K.F."/>
            <person name="Waugh R."/>
            <person name="Brown J.W."/>
            <person name="Schulman A."/>
            <person name="Langridge P."/>
            <person name="Platzer M."/>
            <person name="Fincher G.B."/>
            <person name="Muehlbauer G.J."/>
            <person name="Sato K."/>
            <person name="Close T.J."/>
            <person name="Wise R.P."/>
            <person name="Stein N."/>
        </authorList>
    </citation>
    <scope>NUCLEOTIDE SEQUENCE [LARGE SCALE GENOMIC DNA]</scope>
    <source>
        <strain evidence="3">cv. Morex</strain>
    </source>
</reference>
<dbReference type="EnsemblPlants" id="HORVU.MOREX.r3.1HG0006530.1">
    <property type="protein sequence ID" value="HORVU.MOREX.r3.1HG0006530.1"/>
    <property type="gene ID" value="HORVU.MOREX.r3.1HG0006530"/>
</dbReference>
<dbReference type="Proteomes" id="UP000011116">
    <property type="component" value="Chromosome 1H"/>
</dbReference>
<name>A0A8I6WZ65_HORVV</name>
<evidence type="ECO:0000313" key="3">
    <source>
        <dbReference type="Proteomes" id="UP000011116"/>
    </source>
</evidence>
<keyword evidence="3" id="KW-1185">Reference proteome</keyword>
<evidence type="ECO:0000313" key="2">
    <source>
        <dbReference type="EnsemblPlants" id="HORVU.MOREX.r3.1HG0006530.1"/>
    </source>
</evidence>
<dbReference type="SMR" id="A0A8I6WZ65"/>
<dbReference type="CDD" id="cd01650">
    <property type="entry name" value="RT_nLTR_like"/>
    <property type="match status" value="1"/>
</dbReference>
<dbReference type="Gramene" id="HORVU.MOREX.r3.1HG0006530.1">
    <property type="protein sequence ID" value="HORVU.MOREX.r3.1HG0006530.1"/>
    <property type="gene ID" value="HORVU.MOREX.r3.1HG0006530"/>
</dbReference>
<dbReference type="InterPro" id="IPR026960">
    <property type="entry name" value="RVT-Znf"/>
</dbReference>
<dbReference type="PROSITE" id="PS50878">
    <property type="entry name" value="RT_POL"/>
    <property type="match status" value="1"/>
</dbReference>
<dbReference type="InterPro" id="IPR043502">
    <property type="entry name" value="DNA/RNA_pol_sf"/>
</dbReference>
<reference evidence="2" key="2">
    <citation type="submission" date="2020-10" db="EMBL/GenBank/DDBJ databases">
        <authorList>
            <person name="Scholz U."/>
            <person name="Mascher M."/>
            <person name="Fiebig A."/>
        </authorList>
    </citation>
    <scope>NUCLEOTIDE SEQUENCE [LARGE SCALE GENOMIC DNA]</scope>
    <source>
        <strain evidence="2">cv. Morex</strain>
    </source>
</reference>
<organism evidence="2 3">
    <name type="scientific">Hordeum vulgare subsp. vulgare</name>
    <name type="common">Domesticated barley</name>
    <dbReference type="NCBI Taxonomy" id="112509"/>
    <lineage>
        <taxon>Eukaryota</taxon>
        <taxon>Viridiplantae</taxon>
        <taxon>Streptophyta</taxon>
        <taxon>Embryophyta</taxon>
        <taxon>Tracheophyta</taxon>
        <taxon>Spermatophyta</taxon>
        <taxon>Magnoliopsida</taxon>
        <taxon>Liliopsida</taxon>
        <taxon>Poales</taxon>
        <taxon>Poaceae</taxon>
        <taxon>BOP clade</taxon>
        <taxon>Pooideae</taxon>
        <taxon>Triticodae</taxon>
        <taxon>Triticeae</taxon>
        <taxon>Hordeinae</taxon>
        <taxon>Hordeum</taxon>
    </lineage>
</organism>
<sequence>MARQVMKGLGANLGADLRARKGALLGQIKSLDDLADGAGLSPDDWTRRYSLDAELMGIFRSEELFWQRRGFNYRVIALIPKLVGAAEIRQFRPITVINVLARIFAKVCATRLSHVAERIAHPLQSAFLTGRKIHDGILALHEVVHEVASKGLKGVFLKLDFQKAYDHLDWSFLRLVLQRRGFDERWWSWIMQLVRSGSTAININGEVGPFSRASRGVKQGDPIPPPLFFNLVVDALAGILGKARLAGHIQGVVGHLIPGGGVSHLHEVVVLGYSEAEQHRIADSLNCKLAAFPISYLGMPLAESRILVSGFDPLVGRVASRAEPWCGRFTSKGSKSILISSNLASLPMYMMGMYILPEGVHSAFDKELARFFWHAGDGRPKYHMVKWADVCVPKDRGGLGIPASRRMNVALMLRWVWRILQGDGGLWLQLIEAKYLRGRPLLACSLANGSQFWKSIQNIKHEIRLGLRISVGDGSGTQFWLDPWLEGEPLRWHVAFRRPLGPVEVQDWELLLAVTPLPASAVRGSVSWSLSPSGEFSVSSAYLALCRMPVLPWLSPLWKAPLPLKIKIFVWQLLRDRLPSGTEVLKRHGPGNGICPLCHVPETGSHILFSCVAAQALWCFVREALGPEWEASDLADFLQVRATQVGHKRRLFWMVCAAMMWTLWTTRNTMVIEKVFQRRASDSFFKFLAFLQHWHPLIRTRDLDRLQHFLDALMTAAQRLSSTLLAA</sequence>
<dbReference type="InterPro" id="IPR000477">
    <property type="entry name" value="RT_dom"/>
</dbReference>
<dbReference type="Pfam" id="PF00078">
    <property type="entry name" value="RVT_1"/>
    <property type="match status" value="1"/>
</dbReference>
<accession>A0A8I6WZ65</accession>
<feature type="domain" description="Reverse transcriptase" evidence="1">
    <location>
        <begin position="60"/>
        <end position="330"/>
    </location>
</feature>
<dbReference type="AlphaFoldDB" id="A0A8I6WZ65"/>